<evidence type="ECO:0008006" key="4">
    <source>
        <dbReference type="Google" id="ProtNLM"/>
    </source>
</evidence>
<feature type="transmembrane region" description="Helical" evidence="1">
    <location>
        <begin position="72"/>
        <end position="92"/>
    </location>
</feature>
<protein>
    <recommendedName>
        <fullName evidence="4">RCK N-terminal domain-containing protein</fullName>
    </recommendedName>
</protein>
<feature type="transmembrane region" description="Helical" evidence="1">
    <location>
        <begin position="16"/>
        <end position="36"/>
    </location>
</feature>
<keyword evidence="1" id="KW-0812">Transmembrane</keyword>
<dbReference type="RefSeq" id="WP_059222535.1">
    <property type="nucleotide sequence ID" value="NZ_LMVH01000001.1"/>
</dbReference>
<organism evidence="2 3">
    <name type="scientific">Fusobacterium nucleatum subsp. nucleatum</name>
    <dbReference type="NCBI Taxonomy" id="76856"/>
    <lineage>
        <taxon>Bacteria</taxon>
        <taxon>Fusobacteriati</taxon>
        <taxon>Fusobacteriota</taxon>
        <taxon>Fusobacteriia</taxon>
        <taxon>Fusobacteriales</taxon>
        <taxon>Fusobacteriaceae</taxon>
        <taxon>Fusobacterium</taxon>
    </lineage>
</organism>
<keyword evidence="1" id="KW-0472">Membrane</keyword>
<dbReference type="Proteomes" id="UP000054800">
    <property type="component" value="Unassembled WGS sequence"/>
</dbReference>
<reference evidence="2 3" key="1">
    <citation type="submission" date="2015-10" db="EMBL/GenBank/DDBJ databases">
        <authorList>
            <person name="Gilbert D.G."/>
        </authorList>
    </citation>
    <scope>NUCLEOTIDE SEQUENCE [LARGE SCALE GENOMIC DNA]</scope>
    <source>
        <strain evidence="2 3">ChDC F311</strain>
    </source>
</reference>
<evidence type="ECO:0000313" key="3">
    <source>
        <dbReference type="Proteomes" id="UP000054800"/>
    </source>
</evidence>
<dbReference type="OrthoDB" id="89777at2"/>
<keyword evidence="1" id="KW-1133">Transmembrane helix</keyword>
<comment type="caution">
    <text evidence="2">The sequence shown here is derived from an EMBL/GenBank/DDBJ whole genome shotgun (WGS) entry which is preliminary data.</text>
</comment>
<accession>A0A0X3Y0G6</accession>
<evidence type="ECO:0000313" key="2">
    <source>
        <dbReference type="EMBL" id="KUL98513.1"/>
    </source>
</evidence>
<dbReference type="AlphaFoldDB" id="A0A0X3Y0G6"/>
<feature type="transmembrane region" description="Helical" evidence="1">
    <location>
        <begin position="42"/>
        <end position="60"/>
    </location>
</feature>
<name>A0A0X3Y0G6_FUSNC</name>
<evidence type="ECO:0000256" key="1">
    <source>
        <dbReference type="SAM" id="Phobius"/>
    </source>
</evidence>
<proteinExistence type="predicted"/>
<gene>
    <name evidence="2" type="ORF">RO03_02990</name>
</gene>
<dbReference type="EMBL" id="LMVH01000001">
    <property type="protein sequence ID" value="KUL98513.1"/>
    <property type="molecule type" value="Genomic_DNA"/>
</dbReference>
<sequence length="618" mass="72349">MRKISNIIKHYFNKNLWIIYILGLVLSLIGSFQVYHGRYDNILKEVSVISISVLKLFLFVPIEGFIKQNPLAYELAIWIAPMTTLLATFSIFNKLYTAIKLKLAHFHKEHIIVMGCNDYSLSFMKNYISLKNKKKILCILPERTQEKDIETLNRLGVITSTIDYMSGLNDENMRISSEYNFASVDTIICFEDEPKNYGYLKLISELIAKRRKKKEKIINVYVNTVNKYIRNIVQHKMDEIKIFDIKYFNIYDLIAYNLINLKNFKLYETSGLKKDWIKIKKEKGENFSLDDFSNLIGTPNILLIGFKNCGKSLFELAVNQTLVNAKENMKITIVDRKISNIIEEYKATIRELKKVANIELIDGDINHISTQNKIKESHKKDPFTAVLFSTKNCTESLIFIDLLGEEIFKNVNTAVFCENIWENKPLIESIILKYPNIIIFGELIDVLNFESITNEPLEIKSKEFNAYYNKISENIMNYPEQDISIEEQWDFLSNIKKDSSRNQCMHQNVKEVLLEKIAQMEGLTSVEELLDRWKAMIDSVSVKEQINIIEKNPAMNYVSALEHKRWSSFYYMRNFVYSEKKDEVNGTHNSLIDDWDEFLRSDKREQVIYDFISVFSVK</sequence>